<dbReference type="EMBL" id="CAJVQB010105132">
    <property type="protein sequence ID" value="CAG8851266.1"/>
    <property type="molecule type" value="Genomic_DNA"/>
</dbReference>
<organism evidence="2 3">
    <name type="scientific">Gigaspora margarita</name>
    <dbReference type="NCBI Taxonomy" id="4874"/>
    <lineage>
        <taxon>Eukaryota</taxon>
        <taxon>Fungi</taxon>
        <taxon>Fungi incertae sedis</taxon>
        <taxon>Mucoromycota</taxon>
        <taxon>Glomeromycotina</taxon>
        <taxon>Glomeromycetes</taxon>
        <taxon>Diversisporales</taxon>
        <taxon>Gigasporaceae</taxon>
        <taxon>Gigaspora</taxon>
    </lineage>
</organism>
<proteinExistence type="predicted"/>
<dbReference type="Pfam" id="PF10551">
    <property type="entry name" value="MULE"/>
    <property type="match status" value="1"/>
</dbReference>
<keyword evidence="3" id="KW-1185">Reference proteome</keyword>
<reference evidence="2 3" key="1">
    <citation type="submission" date="2021-06" db="EMBL/GenBank/DDBJ databases">
        <authorList>
            <person name="Kallberg Y."/>
            <person name="Tangrot J."/>
            <person name="Rosling A."/>
        </authorList>
    </citation>
    <scope>NUCLEOTIDE SEQUENCE [LARGE SCALE GENOMIC DNA]</scope>
    <source>
        <strain evidence="2 3">120-4 pot B 10/14</strain>
    </source>
</reference>
<gene>
    <name evidence="2" type="ORF">GMARGA_LOCUS40646</name>
</gene>
<protein>
    <submittedName>
        <fullName evidence="2">10818_t:CDS:1</fullName>
    </submittedName>
</protein>
<dbReference type="InterPro" id="IPR018289">
    <property type="entry name" value="MULE_transposase_dom"/>
</dbReference>
<comment type="caution">
    <text evidence="2">The sequence shown here is derived from an EMBL/GenBank/DDBJ whole genome shotgun (WGS) entry which is preliminary data.</text>
</comment>
<dbReference type="Proteomes" id="UP000789901">
    <property type="component" value="Unassembled WGS sequence"/>
</dbReference>
<feature type="non-terminal residue" evidence="2">
    <location>
        <position position="54"/>
    </location>
</feature>
<evidence type="ECO:0000259" key="1">
    <source>
        <dbReference type="Pfam" id="PF10551"/>
    </source>
</evidence>
<feature type="non-terminal residue" evidence="2">
    <location>
        <position position="1"/>
    </location>
</feature>
<sequence length="54" mass="6247">CIGGNENSRIMPLVFSLMTKKSIESYRRLFQGLIDFVEEHNVDLSLQIVLTDFE</sequence>
<feature type="domain" description="MULE transposase" evidence="1">
    <location>
        <begin position="2"/>
        <end position="54"/>
    </location>
</feature>
<accession>A0ABN7X9X6</accession>
<name>A0ABN7X9X6_GIGMA</name>
<evidence type="ECO:0000313" key="2">
    <source>
        <dbReference type="EMBL" id="CAG8851266.1"/>
    </source>
</evidence>
<evidence type="ECO:0000313" key="3">
    <source>
        <dbReference type="Proteomes" id="UP000789901"/>
    </source>
</evidence>